<feature type="region of interest" description="Disordered" evidence="5">
    <location>
        <begin position="436"/>
        <end position="511"/>
    </location>
</feature>
<feature type="region of interest" description="Disordered" evidence="5">
    <location>
        <begin position="707"/>
        <end position="784"/>
    </location>
</feature>
<feature type="compositionally biased region" description="Basic residues" evidence="5">
    <location>
        <begin position="1012"/>
        <end position="1030"/>
    </location>
</feature>
<keyword evidence="8" id="KW-1185">Reference proteome</keyword>
<dbReference type="EMBL" id="KI392405">
    <property type="protein sequence ID" value="ERN16982.1"/>
    <property type="molecule type" value="Genomic_DNA"/>
</dbReference>
<dbReference type="STRING" id="13333.U5D6D6"/>
<feature type="compositionally biased region" description="Basic and acidic residues" evidence="5">
    <location>
        <begin position="487"/>
        <end position="503"/>
    </location>
</feature>
<dbReference type="GO" id="GO:0003677">
    <property type="term" value="F:DNA binding"/>
    <property type="evidence" value="ECO:0007669"/>
    <property type="project" value="UniProtKB-UniRule"/>
</dbReference>
<keyword evidence="2 3" id="KW-0238">DNA-binding</keyword>
<feature type="domain" description="Homeobox" evidence="6">
    <location>
        <begin position="67"/>
        <end position="127"/>
    </location>
</feature>
<dbReference type="GO" id="GO:0010228">
    <property type="term" value="P:vegetative to reproductive phase transition of meristem"/>
    <property type="evidence" value="ECO:0000318"/>
    <property type="project" value="GO_Central"/>
</dbReference>
<accession>U5D6D6</accession>
<reference evidence="8" key="1">
    <citation type="journal article" date="2013" name="Science">
        <title>The Amborella genome and the evolution of flowering plants.</title>
        <authorList>
            <consortium name="Amborella Genome Project"/>
        </authorList>
    </citation>
    <scope>NUCLEOTIDE SEQUENCE [LARGE SCALE GENOMIC DNA]</scope>
</reference>
<dbReference type="GO" id="GO:0005634">
    <property type="term" value="C:nucleus"/>
    <property type="evidence" value="ECO:0000318"/>
    <property type="project" value="GO_Central"/>
</dbReference>
<evidence type="ECO:0000256" key="3">
    <source>
        <dbReference type="PROSITE-ProRule" id="PRU00108"/>
    </source>
</evidence>
<dbReference type="HOGENOM" id="CLU_294463_0_0_1"/>
<keyword evidence="3 4" id="KW-0371">Homeobox</keyword>
<evidence type="ECO:0000256" key="2">
    <source>
        <dbReference type="ARBA" id="ARBA00023125"/>
    </source>
</evidence>
<dbReference type="InterPro" id="IPR001356">
    <property type="entry name" value="HD"/>
</dbReference>
<gene>
    <name evidence="7" type="ORF">AMTR_s00057p00206030</name>
</gene>
<organism evidence="7 8">
    <name type="scientific">Amborella trichopoda</name>
    <dbReference type="NCBI Taxonomy" id="13333"/>
    <lineage>
        <taxon>Eukaryota</taxon>
        <taxon>Viridiplantae</taxon>
        <taxon>Streptophyta</taxon>
        <taxon>Embryophyta</taxon>
        <taxon>Tracheophyta</taxon>
        <taxon>Spermatophyta</taxon>
        <taxon>Magnoliopsida</taxon>
        <taxon>Amborellales</taxon>
        <taxon>Amborellaceae</taxon>
        <taxon>Amborella</taxon>
    </lineage>
</organism>
<dbReference type="PANTHER" id="PTHR33400:SF6">
    <property type="entry name" value="HOMEOBOX PROTEIN LUMINIDEPENDENS"/>
    <property type="match status" value="1"/>
</dbReference>
<dbReference type="eggNOG" id="ENOG502QSCV">
    <property type="taxonomic scope" value="Eukaryota"/>
</dbReference>
<dbReference type="OMA" id="PKEPWDV"/>
<dbReference type="AlphaFoldDB" id="U5D6D6"/>
<evidence type="ECO:0000256" key="1">
    <source>
        <dbReference type="ARBA" id="ARBA00004123"/>
    </source>
</evidence>
<dbReference type="PANTHER" id="PTHR33400">
    <property type="entry name" value="ZINC FINGER CCCH DOMAIN-CONTAINING PROTEIN 6-RELATED"/>
    <property type="match status" value="1"/>
</dbReference>
<feature type="region of interest" description="Disordered" evidence="5">
    <location>
        <begin position="621"/>
        <end position="647"/>
    </location>
</feature>
<keyword evidence="3 4" id="KW-0539">Nucleus</keyword>
<dbReference type="Gene3D" id="1.10.10.60">
    <property type="entry name" value="Homeodomain-like"/>
    <property type="match status" value="1"/>
</dbReference>
<dbReference type="PROSITE" id="PS50071">
    <property type="entry name" value="HOMEOBOX_2"/>
    <property type="match status" value="1"/>
</dbReference>
<evidence type="ECO:0000256" key="4">
    <source>
        <dbReference type="RuleBase" id="RU000682"/>
    </source>
</evidence>
<dbReference type="Pfam" id="PF00046">
    <property type="entry name" value="Homeodomain"/>
    <property type="match status" value="1"/>
</dbReference>
<name>U5D6D6_AMBTC</name>
<dbReference type="SUPFAM" id="SSF46689">
    <property type="entry name" value="Homeodomain-like"/>
    <property type="match status" value="1"/>
</dbReference>
<feature type="region of interest" description="Disordered" evidence="5">
    <location>
        <begin position="998"/>
        <end position="1030"/>
    </location>
</feature>
<dbReference type="SMART" id="SM00389">
    <property type="entry name" value="HOX"/>
    <property type="match status" value="1"/>
</dbReference>
<dbReference type="InterPro" id="IPR009057">
    <property type="entry name" value="Homeodomain-like_sf"/>
</dbReference>
<evidence type="ECO:0000313" key="7">
    <source>
        <dbReference type="EMBL" id="ERN16982.1"/>
    </source>
</evidence>
<feature type="region of interest" description="Disordered" evidence="5">
    <location>
        <begin position="835"/>
        <end position="854"/>
    </location>
</feature>
<feature type="DNA-binding region" description="Homeobox" evidence="3">
    <location>
        <begin position="69"/>
        <end position="128"/>
    </location>
</feature>
<dbReference type="Gramene" id="ERN16982">
    <property type="protein sequence ID" value="ERN16982"/>
    <property type="gene ID" value="AMTR_s00057p00206030"/>
</dbReference>
<evidence type="ECO:0000256" key="5">
    <source>
        <dbReference type="SAM" id="MobiDB-lite"/>
    </source>
</evidence>
<protein>
    <recommendedName>
        <fullName evidence="6">Homeobox domain-containing protein</fullName>
    </recommendedName>
</protein>
<dbReference type="Proteomes" id="UP000017836">
    <property type="component" value="Unassembled WGS sequence"/>
</dbReference>
<comment type="subcellular location">
    <subcellularLocation>
        <location evidence="1 3 4">Nucleus</location>
    </subcellularLocation>
</comment>
<evidence type="ECO:0000259" key="6">
    <source>
        <dbReference type="PROSITE" id="PS50071"/>
    </source>
</evidence>
<sequence length="1030" mass="113470">MERPKEVLFAESDIGNSFESFERCLESQKELFHYQIEQLEKIVASQCKLTGANPLSNEMAAGALSIKIGKRPRDLLNPKAVKYMQAVFSIKDTLSKKETREISALCGVTVTQVREFFASQRSRVRKLFRLTREKAMRNDNACEASLDGPATNSEHTIHASEQPIEQPLEDLVEQATSLNVVKEDPSCSLQGDVSPGIEPSDSNFLENIFSLMRKEETYAGQVKLMEWILQIRNSAVLYWFSTKGGIVILAKWLSEAASEEQTTVLLVIFKVLCHLPFHKALPVQISAILQTVNKLRFYRTSAHLLIILVRPSWSRINEILSDGSWQSKIDIPEEILAPTDEIPENCRKSEPPNSLKLLPNASDDSNRRLVRIIPSSQAKERRKVLLVEQPSRKRANRNVQVARAASEARARPLSADDIQKAKMRAVFMQGKHCNDGVHKSTQLLKPRVTKPPSLSQSRKKLNDSPLEEPDFEPTRPEVEPLSRASQRIRDPESSGRVHDEPTRGSDLGSGICGPLSDQLRQVQTAWRTPPEMRINCLWRVGAGEKSKEMEIQTERIRRERETIYRFPYEIPPNPKEPWDVELDYDDSLTLEIPSEQANSMEAVEEDPQNALEDTISQSLAACSNKNPSDGNDPTGDTSSQRSETNICSGSQAASINGTAGPDLELLAVLLKNPELVFALTSGQGKNISNSDTVVLLDMLKASNVGMGGTKQESGPSIPRQALQSGGAITASSSAKVALPEIRPSPSISPSNLGAPSHHTPPSGLLPCSHPAPGAPSQHLTPIPANPNQILAHLNQIPAISKQISVSPQRILPMANQIPATQTRIPVTLNQSLATPSQNLSSQGQIPGTLTPTAGKPNQDTVLSNQISATLNHIPATSSPVLPFRANPRHFPTNSNYFPAANSPPRATSNAPLLPLPSAGKTQPATGKVFPAKEGHLGFSDDFGSASRALSPIRNPGFPAKTVSGIPNLPLERGGPEFEVWSPERDPVWTVEHQWQERARGNFGRNLRPDRQWHHRGGRQRPGSRRRDRRF</sequence>
<evidence type="ECO:0000313" key="8">
    <source>
        <dbReference type="Proteomes" id="UP000017836"/>
    </source>
</evidence>
<proteinExistence type="predicted"/>
<feature type="compositionally biased region" description="Low complexity" evidence="5">
    <location>
        <begin position="739"/>
        <end position="750"/>
    </location>
</feature>